<organism evidence="1 2">
    <name type="scientific">Rubellimicrobium thermophilum DSM 16684</name>
    <dbReference type="NCBI Taxonomy" id="1123069"/>
    <lineage>
        <taxon>Bacteria</taxon>
        <taxon>Pseudomonadati</taxon>
        <taxon>Pseudomonadota</taxon>
        <taxon>Alphaproteobacteria</taxon>
        <taxon>Rhodobacterales</taxon>
        <taxon>Roseobacteraceae</taxon>
        <taxon>Rubellimicrobium</taxon>
    </lineage>
</organism>
<sequence>MSVSLASLALIASGVVRLWTDCPFPCLERIETPAGWSVTAAAVLWKQEPDGFEIALAHALDRQWGAFQPVAGLSLTSGGDVWAGAGLRWRWGSDRLWLEASFMPGLYAAGDHDLGHPVEFRSALALVWGLDDGATLALTVDHRSNGNLGRENPGMETVGLRWSWPLD</sequence>
<accession>S9R2T2</accession>
<dbReference type="Pfam" id="PF09411">
    <property type="entry name" value="PagL"/>
    <property type="match status" value="1"/>
</dbReference>
<gene>
    <name evidence="1" type="ORF">ruthe_01022</name>
</gene>
<dbReference type="Proteomes" id="UP000015346">
    <property type="component" value="Unassembled WGS sequence"/>
</dbReference>
<dbReference type="AlphaFoldDB" id="S9R2T2"/>
<protein>
    <submittedName>
        <fullName evidence="1">Lipid A 3-O-deacylase (PagL)</fullName>
    </submittedName>
</protein>
<dbReference type="STRING" id="1123069.ruthe_01022"/>
<keyword evidence="2" id="KW-1185">Reference proteome</keyword>
<dbReference type="EMBL" id="AOLV01000010">
    <property type="protein sequence ID" value="EPX86212.1"/>
    <property type="molecule type" value="Genomic_DNA"/>
</dbReference>
<evidence type="ECO:0000313" key="1">
    <source>
        <dbReference type="EMBL" id="EPX86212.1"/>
    </source>
</evidence>
<comment type="caution">
    <text evidence="1">The sequence shown here is derived from an EMBL/GenBank/DDBJ whole genome shotgun (WGS) entry which is preliminary data.</text>
</comment>
<proteinExistence type="predicted"/>
<dbReference type="RefSeq" id="WP_021097120.1">
    <property type="nucleotide sequence ID" value="NZ_KE557320.1"/>
</dbReference>
<dbReference type="HOGENOM" id="CLU_116714_1_0_5"/>
<name>S9R2T2_9RHOB</name>
<dbReference type="PATRIC" id="fig|1123069.3.peg.992"/>
<dbReference type="InterPro" id="IPR018550">
    <property type="entry name" value="Lipid-A_deacylase-rel"/>
</dbReference>
<reference evidence="1 2" key="1">
    <citation type="journal article" date="2013" name="Stand. Genomic Sci.">
        <title>Genome sequence of the reddish-pigmented Rubellimicrobium thermophilum type strain (DSM 16684(T)), a member of the Roseobacter clade.</title>
        <authorList>
            <person name="Fiebig A."/>
            <person name="Riedel T."/>
            <person name="Gronow S."/>
            <person name="Petersen J."/>
            <person name="Klenk H.P."/>
            <person name="Goker M."/>
        </authorList>
    </citation>
    <scope>NUCLEOTIDE SEQUENCE [LARGE SCALE GENOMIC DNA]</scope>
    <source>
        <strain evidence="1 2">DSM 16684</strain>
    </source>
</reference>
<dbReference type="OrthoDB" id="6199047at2"/>
<evidence type="ECO:0000313" key="2">
    <source>
        <dbReference type="Proteomes" id="UP000015346"/>
    </source>
</evidence>
<dbReference type="Gene3D" id="2.40.160.20">
    <property type="match status" value="1"/>
</dbReference>